<dbReference type="InterPro" id="IPR000157">
    <property type="entry name" value="TIR_dom"/>
</dbReference>
<keyword evidence="15" id="KW-1185">Reference proteome</keyword>
<evidence type="ECO:0000256" key="11">
    <source>
        <dbReference type="SAM" id="Phobius"/>
    </source>
</evidence>
<dbReference type="SUPFAM" id="SSF52200">
    <property type="entry name" value="Toll/Interleukin receptor TIR domain"/>
    <property type="match status" value="1"/>
</dbReference>
<dbReference type="Pfam" id="PF13855">
    <property type="entry name" value="LRR_8"/>
    <property type="match status" value="1"/>
</dbReference>
<evidence type="ECO:0000256" key="4">
    <source>
        <dbReference type="ARBA" id="ARBA00022692"/>
    </source>
</evidence>
<evidence type="ECO:0000256" key="6">
    <source>
        <dbReference type="ARBA" id="ARBA00022737"/>
    </source>
</evidence>
<dbReference type="STRING" id="6573.A0A210QXX9"/>
<dbReference type="PANTHER" id="PTHR24365">
    <property type="entry name" value="TOLL-LIKE RECEPTOR"/>
    <property type="match status" value="1"/>
</dbReference>
<feature type="signal peptide" evidence="12">
    <location>
        <begin position="1"/>
        <end position="19"/>
    </location>
</feature>
<feature type="transmembrane region" description="Helical" evidence="11">
    <location>
        <begin position="495"/>
        <end position="521"/>
    </location>
</feature>
<evidence type="ECO:0000256" key="3">
    <source>
        <dbReference type="ARBA" id="ARBA00022614"/>
    </source>
</evidence>
<dbReference type="EMBL" id="NEDP02001331">
    <property type="protein sequence ID" value="OWF53574.1"/>
    <property type="molecule type" value="Genomic_DNA"/>
</dbReference>
<evidence type="ECO:0000256" key="5">
    <source>
        <dbReference type="ARBA" id="ARBA00022729"/>
    </source>
</evidence>
<evidence type="ECO:0000256" key="2">
    <source>
        <dbReference type="ARBA" id="ARBA00009634"/>
    </source>
</evidence>
<keyword evidence="9 14" id="KW-0675">Receptor</keyword>
<dbReference type="SMART" id="SM00082">
    <property type="entry name" value="LRRCT"/>
    <property type="match status" value="1"/>
</dbReference>
<keyword evidence="3" id="KW-0433">Leucine-rich repeat</keyword>
<gene>
    <name evidence="14" type="ORF">KP79_PYT14587</name>
</gene>
<feature type="chain" id="PRO_5012532745" evidence="12">
    <location>
        <begin position="20"/>
        <end position="689"/>
    </location>
</feature>
<dbReference type="PANTHER" id="PTHR24365:SF530">
    <property type="entry name" value="MSTPROX-RELATED"/>
    <property type="match status" value="1"/>
</dbReference>
<evidence type="ECO:0000313" key="14">
    <source>
        <dbReference type="EMBL" id="OWF53574.1"/>
    </source>
</evidence>
<dbReference type="PROSITE" id="PS51450">
    <property type="entry name" value="LRR"/>
    <property type="match status" value="2"/>
</dbReference>
<evidence type="ECO:0000256" key="1">
    <source>
        <dbReference type="ARBA" id="ARBA00004479"/>
    </source>
</evidence>
<keyword evidence="7 11" id="KW-1133">Transmembrane helix</keyword>
<dbReference type="InterPro" id="IPR032675">
    <property type="entry name" value="LRR_dom_sf"/>
</dbReference>
<keyword evidence="6" id="KW-0677">Repeat</keyword>
<evidence type="ECO:0000256" key="8">
    <source>
        <dbReference type="ARBA" id="ARBA00023136"/>
    </source>
</evidence>
<reference evidence="14 15" key="1">
    <citation type="journal article" date="2017" name="Nat. Ecol. Evol.">
        <title>Scallop genome provides insights into evolution of bilaterian karyotype and development.</title>
        <authorList>
            <person name="Wang S."/>
            <person name="Zhang J."/>
            <person name="Jiao W."/>
            <person name="Li J."/>
            <person name="Xun X."/>
            <person name="Sun Y."/>
            <person name="Guo X."/>
            <person name="Huan P."/>
            <person name="Dong B."/>
            <person name="Zhang L."/>
            <person name="Hu X."/>
            <person name="Sun X."/>
            <person name="Wang J."/>
            <person name="Zhao C."/>
            <person name="Wang Y."/>
            <person name="Wang D."/>
            <person name="Huang X."/>
            <person name="Wang R."/>
            <person name="Lv J."/>
            <person name="Li Y."/>
            <person name="Zhang Z."/>
            <person name="Liu B."/>
            <person name="Lu W."/>
            <person name="Hui Y."/>
            <person name="Liang J."/>
            <person name="Zhou Z."/>
            <person name="Hou R."/>
            <person name="Li X."/>
            <person name="Liu Y."/>
            <person name="Li H."/>
            <person name="Ning X."/>
            <person name="Lin Y."/>
            <person name="Zhao L."/>
            <person name="Xing Q."/>
            <person name="Dou J."/>
            <person name="Li Y."/>
            <person name="Mao J."/>
            <person name="Guo H."/>
            <person name="Dou H."/>
            <person name="Li T."/>
            <person name="Mu C."/>
            <person name="Jiang W."/>
            <person name="Fu Q."/>
            <person name="Fu X."/>
            <person name="Miao Y."/>
            <person name="Liu J."/>
            <person name="Yu Q."/>
            <person name="Li R."/>
            <person name="Liao H."/>
            <person name="Li X."/>
            <person name="Kong Y."/>
            <person name="Jiang Z."/>
            <person name="Chourrout D."/>
            <person name="Li R."/>
            <person name="Bao Z."/>
        </authorList>
    </citation>
    <scope>NUCLEOTIDE SEQUENCE [LARGE SCALE GENOMIC DNA]</scope>
    <source>
        <strain evidence="14 15">PY_sf001</strain>
    </source>
</reference>
<dbReference type="Gene3D" id="3.40.50.10140">
    <property type="entry name" value="Toll/interleukin-1 receptor homology (TIR) domain"/>
    <property type="match status" value="1"/>
</dbReference>
<accession>A0A210QXX9</accession>
<organism evidence="14 15">
    <name type="scientific">Mizuhopecten yessoensis</name>
    <name type="common">Japanese scallop</name>
    <name type="synonym">Patinopecten yessoensis</name>
    <dbReference type="NCBI Taxonomy" id="6573"/>
    <lineage>
        <taxon>Eukaryota</taxon>
        <taxon>Metazoa</taxon>
        <taxon>Spiralia</taxon>
        <taxon>Lophotrochozoa</taxon>
        <taxon>Mollusca</taxon>
        <taxon>Bivalvia</taxon>
        <taxon>Autobranchia</taxon>
        <taxon>Pteriomorphia</taxon>
        <taxon>Pectinida</taxon>
        <taxon>Pectinoidea</taxon>
        <taxon>Pectinidae</taxon>
        <taxon>Mizuhopecten</taxon>
    </lineage>
</organism>
<dbReference type="GO" id="GO:0038023">
    <property type="term" value="F:signaling receptor activity"/>
    <property type="evidence" value="ECO:0007669"/>
    <property type="project" value="TreeGrafter"/>
</dbReference>
<dbReference type="AlphaFoldDB" id="A0A210QXX9"/>
<evidence type="ECO:0000256" key="9">
    <source>
        <dbReference type="ARBA" id="ARBA00023170"/>
    </source>
</evidence>
<evidence type="ECO:0000259" key="13">
    <source>
        <dbReference type="PROSITE" id="PS50104"/>
    </source>
</evidence>
<comment type="similarity">
    <text evidence="2">Belongs to the Toll-like receptor family.</text>
</comment>
<protein>
    <submittedName>
        <fullName evidence="14">Toll-like receptor 13</fullName>
    </submittedName>
</protein>
<sequence>MSFQTFVTFTVLILSVNESFFKQTAQEHVCSPCRCYNVTADCSNRNITKVPALRSNITQIILSQNNLTTVTRKIFERVKTLNITTIKLDYCKVTAISNDAFLDFQQLKHLSMSGNQKLPFMKLSHALVNINLSHLSLDDAGIRNKLDVVFMPFKHVSKLSLRGNMIENFNATLFSDGFPSLNILDLANNNLQTFPFTANLSQIEILNLTENKIESTNLHFCADGSVLSNGLRVLDLSWNFLSNISAFKSEGHCLLSLQSLILSNNYHIFKIPDNVFSRLPRINKILLKYVSSKIDIDPLAFNVSTLLELRLTTSEQLNLQPKHVNMFKLCPNLHTLHLTNVIFPKIHDNLTEMFSSLVKMEDFKIKRGIVRDISFLSTMEHLTKLDMLGNYIQGWKPEIFSDKPLTEIILSANQIAVFNQSSFPQHIWDNLKYFSASSNPFVCTCNLLWFKDWLDDNRNKLSTNYPELYQCLYPDEWKTKTIAQFEPEKYECQPAVSALVVIGIGLGCLAGVFLLIAFIVYKGRYHIKHRMLLVRSLQPYDRLPDGEEFVYDAFVAHHVENRVWVINHLLPFLEKQRKLRLCIHERDFLPGNFIADNIVNNMKVSRKVILVFSEDFADSEWCLFEATTAYNRIIAEGASSVVIIMLEDIRHRPVDNTIRNLLLAITYIEWGNDRNRQPEFFRKLLDALQ</sequence>
<dbReference type="InterPro" id="IPR000483">
    <property type="entry name" value="Cys-rich_flank_reg_C"/>
</dbReference>
<dbReference type="Proteomes" id="UP000242188">
    <property type="component" value="Unassembled WGS sequence"/>
</dbReference>
<dbReference type="SUPFAM" id="SSF52058">
    <property type="entry name" value="L domain-like"/>
    <property type="match status" value="2"/>
</dbReference>
<comment type="subcellular location">
    <subcellularLocation>
        <location evidence="1">Membrane</location>
        <topology evidence="1">Single-pass type I membrane protein</topology>
    </subcellularLocation>
</comment>
<keyword evidence="10" id="KW-0325">Glycoprotein</keyword>
<keyword evidence="5 12" id="KW-0732">Signal</keyword>
<comment type="caution">
    <text evidence="14">The sequence shown here is derived from an EMBL/GenBank/DDBJ whole genome shotgun (WGS) entry which is preliminary data.</text>
</comment>
<name>A0A210QXX9_MIZYE</name>
<dbReference type="GO" id="GO:0007165">
    <property type="term" value="P:signal transduction"/>
    <property type="evidence" value="ECO:0007669"/>
    <property type="project" value="InterPro"/>
</dbReference>
<proteinExistence type="inferred from homology"/>
<dbReference type="SMART" id="SM00255">
    <property type="entry name" value="TIR"/>
    <property type="match status" value="1"/>
</dbReference>
<dbReference type="GO" id="GO:0005886">
    <property type="term" value="C:plasma membrane"/>
    <property type="evidence" value="ECO:0007669"/>
    <property type="project" value="TreeGrafter"/>
</dbReference>
<keyword evidence="8 11" id="KW-0472">Membrane</keyword>
<dbReference type="InterPro" id="IPR003591">
    <property type="entry name" value="Leu-rich_rpt_typical-subtyp"/>
</dbReference>
<evidence type="ECO:0000256" key="7">
    <source>
        <dbReference type="ARBA" id="ARBA00022989"/>
    </source>
</evidence>
<evidence type="ECO:0000313" key="15">
    <source>
        <dbReference type="Proteomes" id="UP000242188"/>
    </source>
</evidence>
<dbReference type="PROSITE" id="PS50104">
    <property type="entry name" value="TIR"/>
    <property type="match status" value="1"/>
</dbReference>
<dbReference type="PRINTS" id="PR01537">
    <property type="entry name" value="INTRLKN1R1F"/>
</dbReference>
<evidence type="ECO:0000256" key="12">
    <source>
        <dbReference type="SAM" id="SignalP"/>
    </source>
</evidence>
<dbReference type="InterPro" id="IPR035897">
    <property type="entry name" value="Toll_tir_struct_dom_sf"/>
</dbReference>
<dbReference type="OrthoDB" id="6069546at2759"/>
<evidence type="ECO:0000256" key="10">
    <source>
        <dbReference type="ARBA" id="ARBA00023180"/>
    </source>
</evidence>
<feature type="domain" description="TIR" evidence="13">
    <location>
        <begin position="549"/>
        <end position="688"/>
    </location>
</feature>
<dbReference type="InterPro" id="IPR001611">
    <property type="entry name" value="Leu-rich_rpt"/>
</dbReference>
<dbReference type="SMART" id="SM00369">
    <property type="entry name" value="LRR_TYP"/>
    <property type="match status" value="6"/>
</dbReference>
<dbReference type="Pfam" id="PF01582">
    <property type="entry name" value="TIR"/>
    <property type="match status" value="1"/>
</dbReference>
<dbReference type="Gene3D" id="3.80.10.10">
    <property type="entry name" value="Ribonuclease Inhibitor"/>
    <property type="match status" value="3"/>
</dbReference>
<keyword evidence="4 11" id="KW-0812">Transmembrane</keyword>